<dbReference type="Proteomes" id="UP000677228">
    <property type="component" value="Unassembled WGS sequence"/>
</dbReference>
<evidence type="ECO:0000313" key="3">
    <source>
        <dbReference type="EMBL" id="CAF4172103.1"/>
    </source>
</evidence>
<dbReference type="EMBL" id="CAJOBA010045057">
    <property type="protein sequence ID" value="CAF4172103.1"/>
    <property type="molecule type" value="Genomic_DNA"/>
</dbReference>
<dbReference type="Proteomes" id="UP000663829">
    <property type="component" value="Unassembled WGS sequence"/>
</dbReference>
<evidence type="ECO:0000313" key="1">
    <source>
        <dbReference type="EMBL" id="CAF1362248.1"/>
    </source>
</evidence>
<reference evidence="2" key="1">
    <citation type="submission" date="2021-02" db="EMBL/GenBank/DDBJ databases">
        <authorList>
            <person name="Nowell W R."/>
        </authorList>
    </citation>
    <scope>NUCLEOTIDE SEQUENCE</scope>
</reference>
<organism evidence="2 5">
    <name type="scientific">Didymodactylos carnosus</name>
    <dbReference type="NCBI Taxonomy" id="1234261"/>
    <lineage>
        <taxon>Eukaryota</taxon>
        <taxon>Metazoa</taxon>
        <taxon>Spiralia</taxon>
        <taxon>Gnathifera</taxon>
        <taxon>Rotifera</taxon>
        <taxon>Eurotatoria</taxon>
        <taxon>Bdelloidea</taxon>
        <taxon>Philodinida</taxon>
        <taxon>Philodinidae</taxon>
        <taxon>Didymodactylos</taxon>
    </lineage>
</organism>
<dbReference type="Proteomes" id="UP000682733">
    <property type="component" value="Unassembled WGS sequence"/>
</dbReference>
<dbReference type="Proteomes" id="UP000681722">
    <property type="component" value="Unassembled WGS sequence"/>
</dbReference>
<sequence>MVNMALCFSETDFITPTSPAFVQIIPSPNGHILSLYKIFYKLQEVEQDFIFASIDNFIYLPNMTETFHITQNTLFKITFQGGMANWGQTLDQYVHTMVNDYLIIHNYLLP</sequence>
<dbReference type="EMBL" id="CAJNOQ010017757">
    <property type="protein sequence ID" value="CAF1407046.1"/>
    <property type="molecule type" value="Genomic_DNA"/>
</dbReference>
<dbReference type="EMBL" id="CAJNOK010023403">
    <property type="protein sequence ID" value="CAF1362248.1"/>
    <property type="molecule type" value="Genomic_DNA"/>
</dbReference>
<comment type="caution">
    <text evidence="2">The sequence shown here is derived from an EMBL/GenBank/DDBJ whole genome shotgun (WGS) entry which is preliminary data.</text>
</comment>
<protein>
    <submittedName>
        <fullName evidence="2">Uncharacterized protein</fullName>
    </submittedName>
</protein>
<gene>
    <name evidence="2" type="ORF">GPM918_LOCUS33410</name>
    <name evidence="1" type="ORF">OVA965_LOCUS31295</name>
    <name evidence="4" type="ORF">SRO942_LOCUS34092</name>
    <name evidence="3" type="ORF">TMI583_LOCUS32121</name>
</gene>
<evidence type="ECO:0000313" key="5">
    <source>
        <dbReference type="Proteomes" id="UP000663829"/>
    </source>
</evidence>
<dbReference type="AlphaFoldDB" id="A0A815LI46"/>
<proteinExistence type="predicted"/>
<evidence type="ECO:0000313" key="2">
    <source>
        <dbReference type="EMBL" id="CAF1407046.1"/>
    </source>
</evidence>
<name>A0A815LI46_9BILA</name>
<dbReference type="EMBL" id="CAJOBC010083178">
    <property type="protein sequence ID" value="CAF4297846.1"/>
    <property type="molecule type" value="Genomic_DNA"/>
</dbReference>
<evidence type="ECO:0000313" key="4">
    <source>
        <dbReference type="EMBL" id="CAF4297846.1"/>
    </source>
</evidence>
<accession>A0A815LI46</accession>
<keyword evidence="5" id="KW-1185">Reference proteome</keyword>